<feature type="compositionally biased region" description="Basic residues" evidence="2">
    <location>
        <begin position="169"/>
        <end position="180"/>
    </location>
</feature>
<keyword evidence="1" id="KW-0175">Coiled coil</keyword>
<evidence type="ECO:0000256" key="2">
    <source>
        <dbReference type="SAM" id="MobiDB-lite"/>
    </source>
</evidence>
<dbReference type="EMBL" id="JBBPFD010000002">
    <property type="protein sequence ID" value="KAK7940411.1"/>
    <property type="molecule type" value="Genomic_DNA"/>
</dbReference>
<evidence type="ECO:0000313" key="3">
    <source>
        <dbReference type="EMBL" id="KAK7940411.1"/>
    </source>
</evidence>
<name>A0AAW0Q3B4_9GOBI</name>
<organism evidence="3 4">
    <name type="scientific">Mugilogobius chulae</name>
    <name type="common">yellowstripe goby</name>
    <dbReference type="NCBI Taxonomy" id="88201"/>
    <lineage>
        <taxon>Eukaryota</taxon>
        <taxon>Metazoa</taxon>
        <taxon>Chordata</taxon>
        <taxon>Craniata</taxon>
        <taxon>Vertebrata</taxon>
        <taxon>Euteleostomi</taxon>
        <taxon>Actinopterygii</taxon>
        <taxon>Neopterygii</taxon>
        <taxon>Teleostei</taxon>
        <taxon>Neoteleostei</taxon>
        <taxon>Acanthomorphata</taxon>
        <taxon>Gobiaria</taxon>
        <taxon>Gobiiformes</taxon>
        <taxon>Gobioidei</taxon>
        <taxon>Gobiidae</taxon>
        <taxon>Gobionellinae</taxon>
        <taxon>Mugilogobius</taxon>
    </lineage>
</organism>
<protein>
    <submittedName>
        <fullName evidence="3">Uncharacterized protein</fullName>
    </submittedName>
</protein>
<feature type="region of interest" description="Disordered" evidence="2">
    <location>
        <begin position="134"/>
        <end position="192"/>
    </location>
</feature>
<feature type="coiled-coil region" evidence="1">
    <location>
        <begin position="21"/>
        <end position="116"/>
    </location>
</feature>
<feature type="compositionally biased region" description="Basic residues" evidence="2">
    <location>
        <begin position="225"/>
        <end position="248"/>
    </location>
</feature>
<reference evidence="4" key="1">
    <citation type="submission" date="2024-04" db="EMBL/GenBank/DDBJ databases">
        <title>Salinicola lusitanus LLJ914,a marine bacterium isolated from the Okinawa Trough.</title>
        <authorList>
            <person name="Li J."/>
        </authorList>
    </citation>
    <scope>NUCLEOTIDE SEQUENCE [LARGE SCALE GENOMIC DNA]</scope>
</reference>
<dbReference type="Proteomes" id="UP001460270">
    <property type="component" value="Unassembled WGS sequence"/>
</dbReference>
<feature type="compositionally biased region" description="Low complexity" evidence="2">
    <location>
        <begin position="146"/>
        <end position="163"/>
    </location>
</feature>
<evidence type="ECO:0000313" key="4">
    <source>
        <dbReference type="Proteomes" id="UP001460270"/>
    </source>
</evidence>
<evidence type="ECO:0000256" key="1">
    <source>
        <dbReference type="SAM" id="Coils"/>
    </source>
</evidence>
<gene>
    <name evidence="3" type="ORF">WMY93_003737</name>
</gene>
<accession>A0AAW0Q3B4</accession>
<proteinExistence type="predicted"/>
<comment type="caution">
    <text evidence="3">The sequence shown here is derived from an EMBL/GenBank/DDBJ whole genome shotgun (WGS) entry which is preliminary data.</text>
</comment>
<feature type="compositionally biased region" description="Basic and acidic residues" evidence="2">
    <location>
        <begin position="213"/>
        <end position="224"/>
    </location>
</feature>
<sequence length="267" mass="31290">MEEKESRRKLQDSLTEKEEIVLSLEAAVAKFETERKEMQLDFESVEEAVMIFKQSAEEKIKHLSQKLDMKESQTQQLQQKNDSLQKEVQSLTEVYKLLQEETVKQAEDKNEEVQSLKTTCTTSEEAEVIVEKEVEQEEVEGLKNAQSVSVSETEQETTTSTEWQEQRKNKLRKRNTKRNTKPTQPHEIDLNIRALGEQIRQAEEARLGASCLEKNKKNQEEEVQRKKKMRTSANQKKTRNKRHRRRPNQPRQNQTTTENVHPKIETG</sequence>
<dbReference type="AlphaFoldDB" id="A0AAW0Q3B4"/>
<keyword evidence="4" id="KW-1185">Reference proteome</keyword>
<feature type="region of interest" description="Disordered" evidence="2">
    <location>
        <begin position="207"/>
        <end position="267"/>
    </location>
</feature>